<dbReference type="GO" id="GO:0004672">
    <property type="term" value="F:protein kinase activity"/>
    <property type="evidence" value="ECO:0007669"/>
    <property type="project" value="InterPro"/>
</dbReference>
<keyword evidence="1" id="KW-0547">Nucleotide-binding</keyword>
<dbReference type="InterPro" id="IPR001245">
    <property type="entry name" value="Ser-Thr/Tyr_kinase_cat_dom"/>
</dbReference>
<dbReference type="GO" id="GO:0005524">
    <property type="term" value="F:ATP binding"/>
    <property type="evidence" value="ECO:0007669"/>
    <property type="project" value="UniProtKB-KW"/>
</dbReference>
<evidence type="ECO:0000313" key="4">
    <source>
        <dbReference type="EMBL" id="KAK3188559.1"/>
    </source>
</evidence>
<dbReference type="EMBL" id="JANJYJ010000009">
    <property type="protein sequence ID" value="KAK3188559.1"/>
    <property type="molecule type" value="Genomic_DNA"/>
</dbReference>
<evidence type="ECO:0000259" key="3">
    <source>
        <dbReference type="Pfam" id="PF07714"/>
    </source>
</evidence>
<dbReference type="Proteomes" id="UP001281410">
    <property type="component" value="Unassembled WGS sequence"/>
</dbReference>
<dbReference type="SUPFAM" id="SSF56112">
    <property type="entry name" value="Protein kinase-like (PK-like)"/>
    <property type="match status" value="1"/>
</dbReference>
<keyword evidence="2" id="KW-0067">ATP-binding</keyword>
<gene>
    <name evidence="4" type="ORF">Dsin_028120</name>
</gene>
<reference evidence="4" key="1">
    <citation type="journal article" date="2023" name="Plant J.">
        <title>Genome sequences and population genomics provide insights into the demographic history, inbreeding, and mutation load of two 'living fossil' tree species of Dipteronia.</title>
        <authorList>
            <person name="Feng Y."/>
            <person name="Comes H.P."/>
            <person name="Chen J."/>
            <person name="Zhu S."/>
            <person name="Lu R."/>
            <person name="Zhang X."/>
            <person name="Li P."/>
            <person name="Qiu J."/>
            <person name="Olsen K.M."/>
            <person name="Qiu Y."/>
        </authorList>
    </citation>
    <scope>NUCLEOTIDE SEQUENCE</scope>
    <source>
        <strain evidence="4">NBL</strain>
    </source>
</reference>
<keyword evidence="5" id="KW-1185">Reference proteome</keyword>
<dbReference type="AlphaFoldDB" id="A0AAE0DU98"/>
<evidence type="ECO:0000256" key="2">
    <source>
        <dbReference type="ARBA" id="ARBA00022840"/>
    </source>
</evidence>
<dbReference type="Pfam" id="PF07714">
    <property type="entry name" value="PK_Tyr_Ser-Thr"/>
    <property type="match status" value="1"/>
</dbReference>
<accession>A0AAE0DU98</accession>
<dbReference type="Gene3D" id="1.10.510.10">
    <property type="entry name" value="Transferase(Phosphotransferase) domain 1"/>
    <property type="match status" value="1"/>
</dbReference>
<name>A0AAE0DU98_9ROSI</name>
<protein>
    <recommendedName>
        <fullName evidence="3">Serine-threonine/tyrosine-protein kinase catalytic domain-containing protein</fullName>
    </recommendedName>
</protein>
<dbReference type="PANTHER" id="PTHR27007">
    <property type="match status" value="1"/>
</dbReference>
<comment type="caution">
    <text evidence="4">The sequence shown here is derived from an EMBL/GenBank/DDBJ whole genome shotgun (WGS) entry which is preliminary data.</text>
</comment>
<evidence type="ECO:0000313" key="5">
    <source>
        <dbReference type="Proteomes" id="UP001281410"/>
    </source>
</evidence>
<sequence length="162" mass="17695">MLLKLLILKVASIYDLNPEIKIFVVFGGGLTVWSTSLGVILSKFTFGEGNCVADYLANIGWVSIDTLGGILSTESNSRLARMHYHEQLATAFQVIGTAGYYMALEVVRTGRALTQTDVFGFGVLVLEVVCGRRPIEDGTKLALLVMYADRERGGNCFLPLIK</sequence>
<evidence type="ECO:0000256" key="1">
    <source>
        <dbReference type="ARBA" id="ARBA00022741"/>
    </source>
</evidence>
<dbReference type="InterPro" id="IPR011009">
    <property type="entry name" value="Kinase-like_dom_sf"/>
</dbReference>
<organism evidence="4 5">
    <name type="scientific">Dipteronia sinensis</name>
    <dbReference type="NCBI Taxonomy" id="43782"/>
    <lineage>
        <taxon>Eukaryota</taxon>
        <taxon>Viridiplantae</taxon>
        <taxon>Streptophyta</taxon>
        <taxon>Embryophyta</taxon>
        <taxon>Tracheophyta</taxon>
        <taxon>Spermatophyta</taxon>
        <taxon>Magnoliopsida</taxon>
        <taxon>eudicotyledons</taxon>
        <taxon>Gunneridae</taxon>
        <taxon>Pentapetalae</taxon>
        <taxon>rosids</taxon>
        <taxon>malvids</taxon>
        <taxon>Sapindales</taxon>
        <taxon>Sapindaceae</taxon>
        <taxon>Hippocastanoideae</taxon>
        <taxon>Acereae</taxon>
        <taxon>Dipteronia</taxon>
    </lineage>
</organism>
<feature type="domain" description="Serine-threonine/tyrosine-protein kinase catalytic" evidence="3">
    <location>
        <begin position="89"/>
        <end position="151"/>
    </location>
</feature>
<proteinExistence type="predicted"/>
<dbReference type="InterPro" id="IPR050528">
    <property type="entry name" value="L-type_Lectin-RKs"/>
</dbReference>